<comment type="caution">
    <text evidence="2">The sequence shown here is derived from an EMBL/GenBank/DDBJ whole genome shotgun (WGS) entry which is preliminary data.</text>
</comment>
<dbReference type="EMBL" id="AASE01000003">
    <property type="protein sequence ID" value="EAT59576.1"/>
    <property type="molecule type" value="Genomic_DNA"/>
</dbReference>
<protein>
    <recommendedName>
        <fullName evidence="1">Organic solvent tolerance-like N-terminal domain-containing protein</fullName>
    </recommendedName>
</protein>
<evidence type="ECO:0000259" key="1">
    <source>
        <dbReference type="Pfam" id="PF13100"/>
    </source>
</evidence>
<accession>Q0YTH3</accession>
<dbReference type="Proteomes" id="UP000004162">
    <property type="component" value="Unassembled WGS sequence"/>
</dbReference>
<gene>
    <name evidence="2" type="ORF">CferDRAFT_1583</name>
</gene>
<dbReference type="Pfam" id="PF13100">
    <property type="entry name" value="OstA_2"/>
    <property type="match status" value="1"/>
</dbReference>
<proteinExistence type="predicted"/>
<dbReference type="RefSeq" id="WP_006365708.1">
    <property type="nucleotide sequence ID" value="NZ_AASE01000003.1"/>
</dbReference>
<evidence type="ECO:0000313" key="2">
    <source>
        <dbReference type="EMBL" id="EAT59576.1"/>
    </source>
</evidence>
<reference evidence="2 3" key="2">
    <citation type="submission" date="2006-07" db="EMBL/GenBank/DDBJ databases">
        <title>Sequencing of the draft genome and assembly of Chlorobium ferroxidans DSM 13031.</title>
        <authorList>
            <consortium name="US DOE Joint Genome Institute (JGI-PGF)"/>
            <person name="Copeland A."/>
            <person name="Lucas S."/>
            <person name="Lapidus A."/>
            <person name="Barry K."/>
            <person name="Glavina del Rio T."/>
            <person name="Dalin E."/>
            <person name="Tice H."/>
            <person name="Bruce D."/>
            <person name="Pitluck S."/>
            <person name="Richardson P."/>
        </authorList>
    </citation>
    <scope>NUCLEOTIDE SEQUENCE [LARGE SCALE GENOMIC DNA]</scope>
    <source>
        <strain evidence="2 3">DSM 13031</strain>
    </source>
</reference>
<feature type="domain" description="Organic solvent tolerance-like N-terminal" evidence="1">
    <location>
        <begin position="34"/>
        <end position="127"/>
    </location>
</feature>
<dbReference type="AlphaFoldDB" id="Q0YTH3"/>
<evidence type="ECO:0000313" key="3">
    <source>
        <dbReference type="Proteomes" id="UP000004162"/>
    </source>
</evidence>
<dbReference type="InterPro" id="IPR005653">
    <property type="entry name" value="OstA-like_N"/>
</dbReference>
<keyword evidence="3" id="KW-1185">Reference proteome</keyword>
<name>Q0YTH3_9CHLB</name>
<reference evidence="2 3" key="1">
    <citation type="submission" date="2006-07" db="EMBL/GenBank/DDBJ databases">
        <title>Annotation of the draft genome assembly of Chlorobium ferroxidans DSM 13031.</title>
        <authorList>
            <consortium name="US DOE Joint Genome Institute (JGI-ORNL)"/>
            <person name="Larimer F."/>
            <person name="Land M."/>
            <person name="Hauser L."/>
        </authorList>
    </citation>
    <scope>NUCLEOTIDE SEQUENCE [LARGE SCALE GENOMIC DNA]</scope>
    <source>
        <strain evidence="2 3">DSM 13031</strain>
    </source>
</reference>
<dbReference type="Gene3D" id="2.60.450.10">
    <property type="entry name" value="Lipopolysaccharide (LPS) transport protein A like domain"/>
    <property type="match status" value="1"/>
</dbReference>
<sequence length="317" mass="35786">MRKFIPVSILFACIMLAQTVVLPVLHHNTLRAEKKKIILEHADTIEGGESEVGSFRSVIGNVRFLHDNITLKCDRATNYEAENRIVLTGNVYITDNAYEIYSDSGVYWPDRETGELSGNVRSRMLNSSLAAKARKAVLNKGTSQIWLYDDAIAWHDRKQISGDIILLHLKEATSSAKRRHIDEMQVQGSAFFASLDTLSLSPQVYDQLGSRKMVIRLNDNSKITGITATTEAESLYHLYDETRKPYGIHYSSGNVIRMLFTDGILKQVRVIGNVEGKQYPERLRGDKSINLSKFVWRESENPFTSGKEKSLPGKAFQ</sequence>
<dbReference type="OrthoDB" id="596887at2"/>
<organism evidence="2 3">
    <name type="scientific">Chlorobium ferrooxidans DSM 13031</name>
    <dbReference type="NCBI Taxonomy" id="377431"/>
    <lineage>
        <taxon>Bacteria</taxon>
        <taxon>Pseudomonadati</taxon>
        <taxon>Chlorobiota</taxon>
        <taxon>Chlorobiia</taxon>
        <taxon>Chlorobiales</taxon>
        <taxon>Chlorobiaceae</taxon>
        <taxon>Chlorobium/Pelodictyon group</taxon>
        <taxon>Chlorobium</taxon>
    </lineage>
</organism>